<dbReference type="Pfam" id="PF00005">
    <property type="entry name" value="ABC_tran"/>
    <property type="match status" value="1"/>
</dbReference>
<evidence type="ECO:0000313" key="5">
    <source>
        <dbReference type="EMBL" id="GIG98135.1"/>
    </source>
</evidence>
<evidence type="ECO:0000256" key="3">
    <source>
        <dbReference type="ARBA" id="ARBA00022840"/>
    </source>
</evidence>
<comment type="caution">
    <text evidence="5">The sequence shown here is derived from an EMBL/GenBank/DDBJ whole genome shotgun (WGS) entry which is preliminary data.</text>
</comment>
<dbReference type="InterPro" id="IPR017871">
    <property type="entry name" value="ABC_transporter-like_CS"/>
</dbReference>
<dbReference type="RefSeq" id="WP_239312927.1">
    <property type="nucleotide sequence ID" value="NZ_BAAAZQ010000010.1"/>
</dbReference>
<keyword evidence="1" id="KW-0813">Transport</keyword>
<proteinExistence type="predicted"/>
<keyword evidence="6" id="KW-1185">Reference proteome</keyword>
<evidence type="ECO:0000259" key="4">
    <source>
        <dbReference type="PROSITE" id="PS50893"/>
    </source>
</evidence>
<evidence type="ECO:0000256" key="1">
    <source>
        <dbReference type="ARBA" id="ARBA00022448"/>
    </source>
</evidence>
<feature type="domain" description="ABC transporter" evidence="4">
    <location>
        <begin position="4"/>
        <end position="241"/>
    </location>
</feature>
<sequence length="284" mass="29595">MDAVRLAEVSRRYGSGDGAVTALDRVTLGFENGTFTAVMGPSGSGKSTLLQCAAGLDRPTAGTVTVGDVDLGGLSETKLTLLRRDTIGFVFQSFNLLSALTAEQNVALPLRLAGRRPRRGDVRAALAAVGLAGRARHRPAQLSGGQQQRVAIARALITRPRVLFADEPTGALDSTAGREVLRLLRGQVDRAGQTIVMVTHDPVAAAYADRVVFLADGRVVDELRQPTAPAVAERMTALEPAAPEAAAPEPAPLGPVRLGPNHLVPNGVGADRRGAVGVERVAPC</sequence>
<keyword evidence="2" id="KW-0547">Nucleotide-binding</keyword>
<dbReference type="PROSITE" id="PS50893">
    <property type="entry name" value="ABC_TRANSPORTER_2"/>
    <property type="match status" value="1"/>
</dbReference>
<name>A0ABQ4EU09_9ACTN</name>
<dbReference type="InterPro" id="IPR017911">
    <property type="entry name" value="MacB-like_ATP-bd"/>
</dbReference>
<dbReference type="CDD" id="cd03255">
    <property type="entry name" value="ABC_MJ0796_LolCDE_FtsE"/>
    <property type="match status" value="1"/>
</dbReference>
<evidence type="ECO:0000256" key="2">
    <source>
        <dbReference type="ARBA" id="ARBA00022741"/>
    </source>
</evidence>
<dbReference type="InterPro" id="IPR003439">
    <property type="entry name" value="ABC_transporter-like_ATP-bd"/>
</dbReference>
<dbReference type="PROSITE" id="PS00211">
    <property type="entry name" value="ABC_TRANSPORTER_1"/>
    <property type="match status" value="1"/>
</dbReference>
<gene>
    <name evidence="5" type="ORF">Pma05_47080</name>
</gene>
<accession>A0ABQ4EU09</accession>
<protein>
    <submittedName>
        <fullName evidence="5">ABC transporter ATP-binding protein</fullName>
    </submittedName>
</protein>
<keyword evidence="3 5" id="KW-0067">ATP-binding</keyword>
<dbReference type="Proteomes" id="UP000621500">
    <property type="component" value="Unassembled WGS sequence"/>
</dbReference>
<dbReference type="InterPro" id="IPR003593">
    <property type="entry name" value="AAA+_ATPase"/>
</dbReference>
<dbReference type="SUPFAM" id="SSF52540">
    <property type="entry name" value="P-loop containing nucleoside triphosphate hydrolases"/>
    <property type="match status" value="1"/>
</dbReference>
<reference evidence="5 6" key="1">
    <citation type="submission" date="2021-01" db="EMBL/GenBank/DDBJ databases">
        <title>Whole genome shotgun sequence of Plantactinospora mayteni NBRC 109088.</title>
        <authorList>
            <person name="Komaki H."/>
            <person name="Tamura T."/>
        </authorList>
    </citation>
    <scope>NUCLEOTIDE SEQUENCE [LARGE SCALE GENOMIC DNA]</scope>
    <source>
        <strain evidence="5 6">NBRC 109088</strain>
    </source>
</reference>
<dbReference type="InterPro" id="IPR027417">
    <property type="entry name" value="P-loop_NTPase"/>
</dbReference>
<dbReference type="EMBL" id="BONX01000032">
    <property type="protein sequence ID" value="GIG98135.1"/>
    <property type="molecule type" value="Genomic_DNA"/>
</dbReference>
<evidence type="ECO:0000313" key="6">
    <source>
        <dbReference type="Proteomes" id="UP000621500"/>
    </source>
</evidence>
<dbReference type="PANTHER" id="PTHR24220">
    <property type="entry name" value="IMPORT ATP-BINDING PROTEIN"/>
    <property type="match status" value="1"/>
</dbReference>
<organism evidence="5 6">
    <name type="scientific">Plantactinospora mayteni</name>
    <dbReference type="NCBI Taxonomy" id="566021"/>
    <lineage>
        <taxon>Bacteria</taxon>
        <taxon>Bacillati</taxon>
        <taxon>Actinomycetota</taxon>
        <taxon>Actinomycetes</taxon>
        <taxon>Micromonosporales</taxon>
        <taxon>Micromonosporaceae</taxon>
        <taxon>Plantactinospora</taxon>
    </lineage>
</organism>
<dbReference type="InterPro" id="IPR015854">
    <property type="entry name" value="ABC_transpr_LolD-like"/>
</dbReference>
<dbReference type="PANTHER" id="PTHR24220:SF685">
    <property type="entry name" value="ABC TRANSPORTER RELATED"/>
    <property type="match status" value="1"/>
</dbReference>
<dbReference type="Gene3D" id="3.40.50.300">
    <property type="entry name" value="P-loop containing nucleotide triphosphate hydrolases"/>
    <property type="match status" value="1"/>
</dbReference>
<dbReference type="SMART" id="SM00382">
    <property type="entry name" value="AAA"/>
    <property type="match status" value="1"/>
</dbReference>
<dbReference type="GO" id="GO:0005524">
    <property type="term" value="F:ATP binding"/>
    <property type="evidence" value="ECO:0007669"/>
    <property type="project" value="UniProtKB-KW"/>
</dbReference>